<keyword evidence="1" id="KW-0812">Transmembrane</keyword>
<organism evidence="3 4">
    <name type="scientific">Pseudoalteromonas phenolica</name>
    <dbReference type="NCBI Taxonomy" id="161398"/>
    <lineage>
        <taxon>Bacteria</taxon>
        <taxon>Pseudomonadati</taxon>
        <taxon>Pseudomonadota</taxon>
        <taxon>Gammaproteobacteria</taxon>
        <taxon>Alteromonadales</taxon>
        <taxon>Pseudoalteromonadaceae</taxon>
        <taxon>Pseudoalteromonas</taxon>
    </lineage>
</organism>
<feature type="transmembrane region" description="Helical" evidence="1">
    <location>
        <begin position="31"/>
        <end position="55"/>
    </location>
</feature>
<dbReference type="InterPro" id="IPR021309">
    <property type="entry name" value="YgaP-like_TM"/>
</dbReference>
<dbReference type="Pfam" id="PF11127">
    <property type="entry name" value="YgaP-like_TM"/>
    <property type="match status" value="1"/>
</dbReference>
<dbReference type="AlphaFoldDB" id="A0A0S2K5W6"/>
<keyword evidence="4" id="KW-1185">Reference proteome</keyword>
<dbReference type="KEGG" id="pphe:PP2015_3192"/>
<dbReference type="OrthoDB" id="9803297at2"/>
<protein>
    <submittedName>
        <fullName evidence="3">Rhodanese</fullName>
    </submittedName>
</protein>
<name>A0A0S2K5W6_9GAMM</name>
<dbReference type="STRING" id="161398.PP2015_3192"/>
<reference evidence="3 4" key="1">
    <citation type="submission" date="2015-11" db="EMBL/GenBank/DDBJ databases">
        <authorList>
            <person name="Zhang Y."/>
            <person name="Guo Z."/>
        </authorList>
    </citation>
    <scope>NUCLEOTIDE SEQUENCE [LARGE SCALE GENOMIC DNA]</scope>
    <source>
        <strain evidence="3 4">KCTC 12086</strain>
    </source>
</reference>
<sequence length="62" mass="7274">MTMHPILRLIAGTMVLISLLLTYFVHENFVWFTVFIAINLIQSSFTLWCPMITFLKRLGIKE</sequence>
<dbReference type="EMBL" id="CP013187">
    <property type="protein sequence ID" value="ALO43670.1"/>
    <property type="molecule type" value="Genomic_DNA"/>
</dbReference>
<dbReference type="Gene3D" id="6.10.140.1340">
    <property type="match status" value="1"/>
</dbReference>
<gene>
    <name evidence="3" type="ORF">PP2015_3192</name>
</gene>
<feature type="domain" description="Inner membrane protein YgaP-like transmembrane" evidence="2">
    <location>
        <begin position="6"/>
        <end position="56"/>
    </location>
</feature>
<keyword evidence="1" id="KW-0472">Membrane</keyword>
<proteinExistence type="predicted"/>
<evidence type="ECO:0000313" key="4">
    <source>
        <dbReference type="Proteomes" id="UP000061457"/>
    </source>
</evidence>
<keyword evidence="1" id="KW-1133">Transmembrane helix</keyword>
<dbReference type="Proteomes" id="UP000061457">
    <property type="component" value="Chromosome I"/>
</dbReference>
<dbReference type="RefSeq" id="WP_058031316.1">
    <property type="nucleotide sequence ID" value="NZ_CP013187.1"/>
</dbReference>
<evidence type="ECO:0000256" key="1">
    <source>
        <dbReference type="SAM" id="Phobius"/>
    </source>
</evidence>
<evidence type="ECO:0000313" key="3">
    <source>
        <dbReference type="EMBL" id="ALO43670.1"/>
    </source>
</evidence>
<dbReference type="PATRIC" id="fig|161398.10.peg.3254"/>
<feature type="transmembrane region" description="Helical" evidence="1">
    <location>
        <begin position="7"/>
        <end position="25"/>
    </location>
</feature>
<accession>A0A0S2K5W6</accession>
<evidence type="ECO:0000259" key="2">
    <source>
        <dbReference type="Pfam" id="PF11127"/>
    </source>
</evidence>